<dbReference type="InterPro" id="IPR013097">
    <property type="entry name" value="Dabb"/>
</dbReference>
<proteinExistence type="predicted"/>
<comment type="caution">
    <text evidence="2">The sequence shown here is derived from an EMBL/GenBank/DDBJ whole genome shotgun (WGS) entry which is preliminary data.</text>
</comment>
<keyword evidence="3" id="KW-1185">Reference proteome</keyword>
<dbReference type="SMART" id="SM00886">
    <property type="entry name" value="Dabb"/>
    <property type="match status" value="1"/>
</dbReference>
<accession>A0A4S5BRS6</accession>
<dbReference type="Pfam" id="PF07876">
    <property type="entry name" value="Dabb"/>
    <property type="match status" value="1"/>
</dbReference>
<protein>
    <submittedName>
        <fullName evidence="2">Dabb family protein</fullName>
    </submittedName>
</protein>
<name>A0A4S5BRS6_9BURK</name>
<dbReference type="PROSITE" id="PS51502">
    <property type="entry name" value="S_R_A_B_BARREL"/>
    <property type="match status" value="1"/>
</dbReference>
<sequence>MSTLKHIVMWKLLDQAEGADKATNLRLMKDKLLACAQLSPGTLRFEVVTGAEAQAQGLEATYDIVLFSEFTDKAALDAYADHPQHVALKGFIGAIREARQCMDWVS</sequence>
<dbReference type="PANTHER" id="PTHR37832">
    <property type="entry name" value="BLL2683 PROTEIN"/>
    <property type="match status" value="1"/>
</dbReference>
<dbReference type="AlphaFoldDB" id="A0A4S5BRS6"/>
<dbReference type="OrthoDB" id="9808130at2"/>
<dbReference type="SUPFAM" id="SSF54909">
    <property type="entry name" value="Dimeric alpha+beta barrel"/>
    <property type="match status" value="1"/>
</dbReference>
<feature type="domain" description="Stress-response A/B barrel" evidence="1">
    <location>
        <begin position="4"/>
        <end position="104"/>
    </location>
</feature>
<gene>
    <name evidence="2" type="ORF">E8K88_04685</name>
</gene>
<dbReference type="Gene3D" id="3.30.70.100">
    <property type="match status" value="1"/>
</dbReference>
<dbReference type="PANTHER" id="PTHR37832:SF1">
    <property type="entry name" value="STRESS-RESPONSE A_B BARREL DOMAIN-CONTAINING PROTEIN"/>
    <property type="match status" value="1"/>
</dbReference>
<evidence type="ECO:0000313" key="3">
    <source>
        <dbReference type="Proteomes" id="UP000306236"/>
    </source>
</evidence>
<organism evidence="2 3">
    <name type="scientific">Lampropedia aestuarii</name>
    <dbReference type="NCBI Taxonomy" id="2562762"/>
    <lineage>
        <taxon>Bacteria</taxon>
        <taxon>Pseudomonadati</taxon>
        <taxon>Pseudomonadota</taxon>
        <taxon>Betaproteobacteria</taxon>
        <taxon>Burkholderiales</taxon>
        <taxon>Comamonadaceae</taxon>
        <taxon>Lampropedia</taxon>
    </lineage>
</organism>
<dbReference type="RefSeq" id="WP_136405487.1">
    <property type="nucleotide sequence ID" value="NZ_SSWX01000004.1"/>
</dbReference>
<dbReference type="InterPro" id="IPR011008">
    <property type="entry name" value="Dimeric_a/b-barrel"/>
</dbReference>
<evidence type="ECO:0000313" key="2">
    <source>
        <dbReference type="EMBL" id="THJ35290.1"/>
    </source>
</evidence>
<reference evidence="2 3" key="1">
    <citation type="submission" date="2019-04" db="EMBL/GenBank/DDBJ databases">
        <title>Lampropedia sp YIM MLB12 draf genome.</title>
        <authorList>
            <person name="Wang Y.-X."/>
        </authorList>
    </citation>
    <scope>NUCLEOTIDE SEQUENCE [LARGE SCALE GENOMIC DNA]</scope>
    <source>
        <strain evidence="2 3">YIM MLB12</strain>
    </source>
</reference>
<evidence type="ECO:0000259" key="1">
    <source>
        <dbReference type="PROSITE" id="PS51502"/>
    </source>
</evidence>
<dbReference type="Proteomes" id="UP000306236">
    <property type="component" value="Unassembled WGS sequence"/>
</dbReference>
<dbReference type="EMBL" id="SSWX01000004">
    <property type="protein sequence ID" value="THJ35290.1"/>
    <property type="molecule type" value="Genomic_DNA"/>
</dbReference>